<evidence type="ECO:0000256" key="4">
    <source>
        <dbReference type="ARBA" id="ARBA00022801"/>
    </source>
</evidence>
<sequence length="153" mass="17591">MVEPNLFDMTDNIYSEQRSAVMRAVRAKNTAPERIVRSILHRSGYRFRLHRSDLPGKPDIVLPSRRAVIMVHGCFWHSHSDPACNRARQPKSRVEYWKPKLARNAARDQIALDELEAQGWRTLVIWECELGNLDVVKQRLVEFLGASPSSSGR</sequence>
<keyword evidence="3 6" id="KW-0227">DNA damage</keyword>
<protein>
    <recommendedName>
        <fullName evidence="6">Very short patch repair endonuclease</fullName>
        <ecNumber evidence="6">3.1.-.-</ecNumber>
    </recommendedName>
</protein>
<evidence type="ECO:0000256" key="2">
    <source>
        <dbReference type="ARBA" id="ARBA00022759"/>
    </source>
</evidence>
<comment type="caution">
    <text evidence="7">The sequence shown here is derived from an EMBL/GenBank/DDBJ whole genome shotgun (WGS) entry which is preliminary data.</text>
</comment>
<dbReference type="EC" id="3.1.-.-" evidence="6"/>
<dbReference type="CDD" id="cd00221">
    <property type="entry name" value="Vsr"/>
    <property type="match status" value="1"/>
</dbReference>
<dbReference type="GO" id="GO:0016787">
    <property type="term" value="F:hydrolase activity"/>
    <property type="evidence" value="ECO:0007669"/>
    <property type="project" value="UniProtKB-KW"/>
</dbReference>
<evidence type="ECO:0000256" key="3">
    <source>
        <dbReference type="ARBA" id="ARBA00022763"/>
    </source>
</evidence>
<dbReference type="GO" id="GO:0004519">
    <property type="term" value="F:endonuclease activity"/>
    <property type="evidence" value="ECO:0007669"/>
    <property type="project" value="UniProtKB-KW"/>
</dbReference>
<keyword evidence="8" id="KW-1185">Reference proteome</keyword>
<dbReference type="NCBIfam" id="TIGR00632">
    <property type="entry name" value="vsr"/>
    <property type="match status" value="1"/>
</dbReference>
<dbReference type="Pfam" id="PF03852">
    <property type="entry name" value="Vsr"/>
    <property type="match status" value="1"/>
</dbReference>
<evidence type="ECO:0000313" key="8">
    <source>
        <dbReference type="Proteomes" id="UP001152604"/>
    </source>
</evidence>
<name>A0ABN8JAQ6_9HYPH</name>
<evidence type="ECO:0000313" key="7">
    <source>
        <dbReference type="EMBL" id="CAH2394132.1"/>
    </source>
</evidence>
<dbReference type="Proteomes" id="UP001152604">
    <property type="component" value="Unassembled WGS sequence"/>
</dbReference>
<reference evidence="7" key="1">
    <citation type="submission" date="2022-03" db="EMBL/GenBank/DDBJ databases">
        <authorList>
            <person name="Brunel B."/>
        </authorList>
    </citation>
    <scope>NUCLEOTIDE SEQUENCE</scope>
    <source>
        <strain evidence="7">STM4922sample</strain>
    </source>
</reference>
<gene>
    <name evidence="7" type="primary">vsr</name>
    <name evidence="7" type="ORF">MES4922_10045</name>
</gene>
<dbReference type="InterPro" id="IPR011335">
    <property type="entry name" value="Restrct_endonuc-II-like"/>
</dbReference>
<organism evidence="7 8">
    <name type="scientific">Mesorhizobium ventifaucium</name>
    <dbReference type="NCBI Taxonomy" id="666020"/>
    <lineage>
        <taxon>Bacteria</taxon>
        <taxon>Pseudomonadati</taxon>
        <taxon>Pseudomonadota</taxon>
        <taxon>Alphaproteobacteria</taxon>
        <taxon>Hyphomicrobiales</taxon>
        <taxon>Phyllobacteriaceae</taxon>
        <taxon>Mesorhizobium</taxon>
    </lineage>
</organism>
<dbReference type="PIRSF" id="PIRSF018267">
    <property type="entry name" value="VSR_endonuc"/>
    <property type="match status" value="1"/>
</dbReference>
<comment type="function">
    <text evidence="6">May nick specific sequences that contain T:G mispairs resulting from m5C-deamination.</text>
</comment>
<evidence type="ECO:0000256" key="5">
    <source>
        <dbReference type="ARBA" id="ARBA00023204"/>
    </source>
</evidence>
<dbReference type="SUPFAM" id="SSF52980">
    <property type="entry name" value="Restriction endonuclease-like"/>
    <property type="match status" value="1"/>
</dbReference>
<accession>A0ABN8JAQ6</accession>
<comment type="similarity">
    <text evidence="6">Belongs to the vsr family.</text>
</comment>
<keyword evidence="2 6" id="KW-0255">Endonuclease</keyword>
<keyword evidence="4 6" id="KW-0378">Hydrolase</keyword>
<keyword evidence="1 6" id="KW-0540">Nuclease</keyword>
<dbReference type="Gene3D" id="3.40.960.10">
    <property type="entry name" value="VSR Endonuclease"/>
    <property type="match status" value="1"/>
</dbReference>
<proteinExistence type="inferred from homology"/>
<evidence type="ECO:0000256" key="1">
    <source>
        <dbReference type="ARBA" id="ARBA00022722"/>
    </source>
</evidence>
<evidence type="ECO:0000256" key="6">
    <source>
        <dbReference type="PIRNR" id="PIRNR018267"/>
    </source>
</evidence>
<keyword evidence="5 6" id="KW-0234">DNA repair</keyword>
<dbReference type="EMBL" id="CAKXZS010000001">
    <property type="protein sequence ID" value="CAH2394132.1"/>
    <property type="molecule type" value="Genomic_DNA"/>
</dbReference>
<dbReference type="InterPro" id="IPR004603">
    <property type="entry name" value="DNA_mismatch_endonuc_vsr"/>
</dbReference>